<organism evidence="2 3">
    <name type="scientific">Haloquadratum walsbyi J07HQW2</name>
    <dbReference type="NCBI Taxonomy" id="1238425"/>
    <lineage>
        <taxon>Archaea</taxon>
        <taxon>Methanobacteriati</taxon>
        <taxon>Methanobacteriota</taxon>
        <taxon>Stenosarchaea group</taxon>
        <taxon>Halobacteria</taxon>
        <taxon>Halobacteriales</taxon>
        <taxon>Haloferacaceae</taxon>
        <taxon>Haloquadratum</taxon>
    </lineage>
</organism>
<dbReference type="Proteomes" id="UP000030710">
    <property type="component" value="Unassembled WGS sequence"/>
</dbReference>
<evidence type="ECO:0000313" key="3">
    <source>
        <dbReference type="Proteomes" id="UP000030710"/>
    </source>
</evidence>
<sequence length="61" mass="6375">MIQTALAGISLFIAMVMGFSISIALSPDPTGILPIIGTVIVSAVLGPVLYYGIQQMTTQIH</sequence>
<name>U1MUM3_9EURY</name>
<proteinExistence type="predicted"/>
<keyword evidence="1" id="KW-0812">Transmembrane</keyword>
<gene>
    <name evidence="2" type="ORF">J07HQW2_00483</name>
</gene>
<evidence type="ECO:0000256" key="1">
    <source>
        <dbReference type="SAM" id="Phobius"/>
    </source>
</evidence>
<dbReference type="HOGENOM" id="CLU_2968428_0_0_2"/>
<reference evidence="2 3" key="1">
    <citation type="journal article" date="2013" name="PLoS ONE">
        <title>Assembly-driven community genomics of a hypersaline microbial ecosystem.</title>
        <authorList>
            <person name="Podell S."/>
            <person name="Ugalde J.A."/>
            <person name="Narasingarao P."/>
            <person name="Banfield J.F."/>
            <person name="Heidelberg K.B."/>
            <person name="Allen E.E."/>
        </authorList>
    </citation>
    <scope>NUCLEOTIDE SEQUENCE [LARGE SCALE GENOMIC DNA]</scope>
    <source>
        <strain evidence="3">J07HQW2</strain>
    </source>
</reference>
<dbReference type="eggNOG" id="arCOG12068">
    <property type="taxonomic scope" value="Archaea"/>
</dbReference>
<keyword evidence="1" id="KW-1133">Transmembrane helix</keyword>
<accession>U1MUM3</accession>
<feature type="transmembrane region" description="Helical" evidence="1">
    <location>
        <begin position="5"/>
        <end position="25"/>
    </location>
</feature>
<dbReference type="AlphaFoldDB" id="U1MUM3"/>
<protein>
    <submittedName>
        <fullName evidence="2">Uncharacterized protein</fullName>
    </submittedName>
</protein>
<keyword evidence="1" id="KW-0472">Membrane</keyword>
<dbReference type="EMBL" id="KE356561">
    <property type="protein sequence ID" value="ERG94049.1"/>
    <property type="molecule type" value="Genomic_DNA"/>
</dbReference>
<feature type="transmembrane region" description="Helical" evidence="1">
    <location>
        <begin position="31"/>
        <end position="53"/>
    </location>
</feature>
<evidence type="ECO:0000313" key="2">
    <source>
        <dbReference type="EMBL" id="ERG94049.1"/>
    </source>
</evidence>